<evidence type="ECO:0000313" key="1">
    <source>
        <dbReference type="EMBL" id="PHT32151.1"/>
    </source>
</evidence>
<accession>A0A2G2VGN6</accession>
<protein>
    <submittedName>
        <fullName evidence="1">Uncharacterized protein</fullName>
    </submittedName>
</protein>
<sequence length="72" mass="8561">MTLHIHQVTLLKFYYKERPIKEAEKQEEEDLKEKDAFEELKKLAAASKDEFSWVEEENTLKRPTEVADAVKH</sequence>
<name>A0A2G2VGN6_CAPBA</name>
<dbReference type="AlphaFoldDB" id="A0A2G2VGN6"/>
<dbReference type="OrthoDB" id="4327079at2759"/>
<organism evidence="1 2">
    <name type="scientific">Capsicum baccatum</name>
    <name type="common">Peruvian pepper</name>
    <dbReference type="NCBI Taxonomy" id="33114"/>
    <lineage>
        <taxon>Eukaryota</taxon>
        <taxon>Viridiplantae</taxon>
        <taxon>Streptophyta</taxon>
        <taxon>Embryophyta</taxon>
        <taxon>Tracheophyta</taxon>
        <taxon>Spermatophyta</taxon>
        <taxon>Magnoliopsida</taxon>
        <taxon>eudicotyledons</taxon>
        <taxon>Gunneridae</taxon>
        <taxon>Pentapetalae</taxon>
        <taxon>asterids</taxon>
        <taxon>lamiids</taxon>
        <taxon>Solanales</taxon>
        <taxon>Solanaceae</taxon>
        <taxon>Solanoideae</taxon>
        <taxon>Capsiceae</taxon>
        <taxon>Capsicum</taxon>
    </lineage>
</organism>
<dbReference type="Proteomes" id="UP000224567">
    <property type="component" value="Unassembled WGS sequence"/>
</dbReference>
<keyword evidence="2" id="KW-1185">Reference proteome</keyword>
<comment type="caution">
    <text evidence="1">The sequence shown here is derived from an EMBL/GenBank/DDBJ whole genome shotgun (WGS) entry which is preliminary data.</text>
</comment>
<reference evidence="2" key="2">
    <citation type="journal article" date="2017" name="J. Anim. Genet.">
        <title>Multiple reference genome sequences of hot pepper reveal the massive evolution of plant disease resistance genes by retroduplication.</title>
        <authorList>
            <person name="Kim S."/>
            <person name="Park J."/>
            <person name="Yeom S.-I."/>
            <person name="Kim Y.-M."/>
            <person name="Seo E."/>
            <person name="Kim K.-T."/>
            <person name="Kim M.-S."/>
            <person name="Lee J.M."/>
            <person name="Cheong K."/>
            <person name="Shin H.-S."/>
            <person name="Kim S.-B."/>
            <person name="Han K."/>
            <person name="Lee J."/>
            <person name="Park M."/>
            <person name="Lee H.-A."/>
            <person name="Lee H.-Y."/>
            <person name="Lee Y."/>
            <person name="Oh S."/>
            <person name="Lee J.H."/>
            <person name="Choi E."/>
            <person name="Choi E."/>
            <person name="Lee S.E."/>
            <person name="Jeon J."/>
            <person name="Kim H."/>
            <person name="Choi G."/>
            <person name="Song H."/>
            <person name="Lee J."/>
            <person name="Lee S.-C."/>
            <person name="Kwon J.-K."/>
            <person name="Lee H.-Y."/>
            <person name="Koo N."/>
            <person name="Hong Y."/>
            <person name="Kim R.W."/>
            <person name="Kang W.-H."/>
            <person name="Huh J.H."/>
            <person name="Kang B.-C."/>
            <person name="Yang T.-J."/>
            <person name="Lee Y.-H."/>
            <person name="Bennetzen J.L."/>
            <person name="Choi D."/>
        </authorList>
    </citation>
    <scope>NUCLEOTIDE SEQUENCE [LARGE SCALE GENOMIC DNA]</scope>
    <source>
        <strain evidence="2">cv. PBC81</strain>
    </source>
</reference>
<evidence type="ECO:0000313" key="2">
    <source>
        <dbReference type="Proteomes" id="UP000224567"/>
    </source>
</evidence>
<dbReference type="EMBL" id="MLFT02000012">
    <property type="protein sequence ID" value="PHT32151.1"/>
    <property type="molecule type" value="Genomic_DNA"/>
</dbReference>
<gene>
    <name evidence="1" type="ORF">CQW23_28488</name>
</gene>
<reference evidence="1 2" key="1">
    <citation type="journal article" date="2017" name="Genome Biol.">
        <title>New reference genome sequences of hot pepper reveal the massive evolution of plant disease-resistance genes by retroduplication.</title>
        <authorList>
            <person name="Kim S."/>
            <person name="Park J."/>
            <person name="Yeom S.I."/>
            <person name="Kim Y.M."/>
            <person name="Seo E."/>
            <person name="Kim K.T."/>
            <person name="Kim M.S."/>
            <person name="Lee J.M."/>
            <person name="Cheong K."/>
            <person name="Shin H.S."/>
            <person name="Kim S.B."/>
            <person name="Han K."/>
            <person name="Lee J."/>
            <person name="Park M."/>
            <person name="Lee H.A."/>
            <person name="Lee H.Y."/>
            <person name="Lee Y."/>
            <person name="Oh S."/>
            <person name="Lee J.H."/>
            <person name="Choi E."/>
            <person name="Choi E."/>
            <person name="Lee S.E."/>
            <person name="Jeon J."/>
            <person name="Kim H."/>
            <person name="Choi G."/>
            <person name="Song H."/>
            <person name="Lee J."/>
            <person name="Lee S.C."/>
            <person name="Kwon J.K."/>
            <person name="Lee H.Y."/>
            <person name="Koo N."/>
            <person name="Hong Y."/>
            <person name="Kim R.W."/>
            <person name="Kang W.H."/>
            <person name="Huh J.H."/>
            <person name="Kang B.C."/>
            <person name="Yang T.J."/>
            <person name="Lee Y.H."/>
            <person name="Bennetzen J.L."/>
            <person name="Choi D."/>
        </authorList>
    </citation>
    <scope>NUCLEOTIDE SEQUENCE [LARGE SCALE GENOMIC DNA]</scope>
    <source>
        <strain evidence="2">cv. PBC81</strain>
        <tissue evidence="1">Leaf</tissue>
    </source>
</reference>
<proteinExistence type="predicted"/>